<dbReference type="Proteomes" id="UP001267710">
    <property type="component" value="Unassembled WGS sequence"/>
</dbReference>
<protein>
    <recommendedName>
        <fullName evidence="4">Zinc-ribbon domain-containing protein</fullName>
    </recommendedName>
</protein>
<evidence type="ECO:0000256" key="1">
    <source>
        <dbReference type="SAM" id="Phobius"/>
    </source>
</evidence>
<dbReference type="EMBL" id="JAVIZX010000001">
    <property type="protein sequence ID" value="MDR6216320.1"/>
    <property type="molecule type" value="Genomic_DNA"/>
</dbReference>
<keyword evidence="1" id="KW-0472">Membrane</keyword>
<evidence type="ECO:0000313" key="3">
    <source>
        <dbReference type="Proteomes" id="UP001267710"/>
    </source>
</evidence>
<comment type="caution">
    <text evidence="2">The sequence shown here is derived from an EMBL/GenBank/DDBJ whole genome shotgun (WGS) entry which is preliminary data.</text>
</comment>
<name>A0ABU1IGR2_9BURK</name>
<evidence type="ECO:0008006" key="4">
    <source>
        <dbReference type="Google" id="ProtNLM"/>
    </source>
</evidence>
<gene>
    <name evidence="2" type="ORF">QE399_004009</name>
</gene>
<sequence length="79" mass="8700">MPCPWCSREIGYLQMGRAHAHCPFCERKAAYAFHLRKVLPGWGITALAAWLLPAAAAPVVLGAGFALSLHRGMYLKKSY</sequence>
<feature type="transmembrane region" description="Helical" evidence="1">
    <location>
        <begin position="47"/>
        <end position="69"/>
    </location>
</feature>
<dbReference type="RefSeq" id="WP_309831644.1">
    <property type="nucleotide sequence ID" value="NZ_JAVIZX010000001.1"/>
</dbReference>
<accession>A0ABU1IGR2</accession>
<keyword evidence="1" id="KW-1133">Transmembrane helix</keyword>
<reference evidence="2 3" key="1">
    <citation type="submission" date="2023-08" db="EMBL/GenBank/DDBJ databases">
        <title>Functional and genomic diversity of the sorghum phyllosphere microbiome.</title>
        <authorList>
            <person name="Shade A."/>
        </authorList>
    </citation>
    <scope>NUCLEOTIDE SEQUENCE [LARGE SCALE GENOMIC DNA]</scope>
    <source>
        <strain evidence="2 3">SORGH_AS_0335</strain>
    </source>
</reference>
<proteinExistence type="predicted"/>
<evidence type="ECO:0000313" key="2">
    <source>
        <dbReference type="EMBL" id="MDR6216320.1"/>
    </source>
</evidence>
<keyword evidence="3" id="KW-1185">Reference proteome</keyword>
<keyword evidence="1" id="KW-0812">Transmembrane</keyword>
<organism evidence="2 3">
    <name type="scientific">Paracidovorax wautersii</name>
    <dbReference type="NCBI Taxonomy" id="1177982"/>
    <lineage>
        <taxon>Bacteria</taxon>
        <taxon>Pseudomonadati</taxon>
        <taxon>Pseudomonadota</taxon>
        <taxon>Betaproteobacteria</taxon>
        <taxon>Burkholderiales</taxon>
        <taxon>Comamonadaceae</taxon>
        <taxon>Paracidovorax</taxon>
    </lineage>
</organism>